<evidence type="ECO:0000256" key="6">
    <source>
        <dbReference type="ARBA" id="ARBA00048178"/>
    </source>
</evidence>
<dbReference type="Pfam" id="PF06414">
    <property type="entry name" value="Zeta_toxin"/>
    <property type="match status" value="1"/>
</dbReference>
<dbReference type="InterPro" id="IPR010488">
    <property type="entry name" value="Zeta_toxin_domain"/>
</dbReference>
<reference evidence="8 9" key="1">
    <citation type="submission" date="2014-07" db="EMBL/GenBank/DDBJ databases">
        <title>Complete genome sequence of a moderately halophilic bacterium Terribacillus aidingensis MP602, isolated from Cryptomeria fortunei in Tianmu mountain in China.</title>
        <authorList>
            <person name="Wang Y."/>
            <person name="Lu P."/>
            <person name="Zhang L."/>
        </authorList>
    </citation>
    <scope>NUCLEOTIDE SEQUENCE [LARGE SCALE GENOMIC DNA]</scope>
    <source>
        <strain evidence="8 9">MP602</strain>
    </source>
</reference>
<evidence type="ECO:0000256" key="5">
    <source>
        <dbReference type="ARBA" id="ARBA00032897"/>
    </source>
</evidence>
<dbReference type="OrthoDB" id="2835040at2"/>
<dbReference type="CDD" id="cd02019">
    <property type="entry name" value="NK"/>
    <property type="match status" value="1"/>
</dbReference>
<evidence type="ECO:0000313" key="8">
    <source>
        <dbReference type="EMBL" id="AIF65616.1"/>
    </source>
</evidence>
<dbReference type="KEGG" id="tap:GZ22_02435"/>
<dbReference type="HOGENOM" id="CLU_092760_1_0_9"/>
<dbReference type="EC" id="2.7.1.176" evidence="2"/>
<comment type="catalytic activity">
    <reaction evidence="6">
        <text>UDP-N-acetyl-alpha-D-glucosamine + ATP = UDP-N-acetyl-alpha-D-glucosamine 3'-phosphate + ADP + H(+)</text>
        <dbReference type="Rhea" id="RHEA:32671"/>
        <dbReference type="ChEBI" id="CHEBI:15378"/>
        <dbReference type="ChEBI" id="CHEBI:30616"/>
        <dbReference type="ChEBI" id="CHEBI:57705"/>
        <dbReference type="ChEBI" id="CHEBI:64353"/>
        <dbReference type="ChEBI" id="CHEBI:456216"/>
        <dbReference type="EC" id="2.7.1.176"/>
    </reaction>
</comment>
<evidence type="ECO:0000313" key="9">
    <source>
        <dbReference type="Proteomes" id="UP000027980"/>
    </source>
</evidence>
<sequence length="215" mass="25037">MVNLAQELSHIYWIGGSPCAGKTTISRKLAAEYGFTYYKCDNCYDDHMSRSTPDQQPYMYKIKDQTWDQVWSTQFCSLSVEEQIEDVIRVYEEQFSLILEDLLSRPKTTPILVEGAALLPHKVAPLLTNSNHAIWMVPTLEFQIEHYKKREWIHRILDQYNDPDLAFSNWMKRDSGFAKKVVKDAKDLSLRTLSVDGSYSVDQSYKLVKRHFGLK</sequence>
<dbReference type="EMBL" id="CP008876">
    <property type="protein sequence ID" value="AIF65616.1"/>
    <property type="molecule type" value="Genomic_DNA"/>
</dbReference>
<proteinExistence type="inferred from homology"/>
<comment type="similarity">
    <text evidence="1">Belongs to the zeta toxin family.</text>
</comment>
<dbReference type="GeneID" id="34222189"/>
<dbReference type="Gene3D" id="3.40.50.300">
    <property type="entry name" value="P-loop containing nucleotide triphosphate hydrolases"/>
    <property type="match status" value="1"/>
</dbReference>
<dbReference type="Proteomes" id="UP000027980">
    <property type="component" value="Chromosome"/>
</dbReference>
<dbReference type="InterPro" id="IPR027417">
    <property type="entry name" value="P-loop_NTPase"/>
</dbReference>
<keyword evidence="3" id="KW-0547">Nucleotide-binding</keyword>
<gene>
    <name evidence="8" type="ORF">GZ22_02435</name>
</gene>
<evidence type="ECO:0000256" key="3">
    <source>
        <dbReference type="ARBA" id="ARBA00022741"/>
    </source>
</evidence>
<evidence type="ECO:0000256" key="2">
    <source>
        <dbReference type="ARBA" id="ARBA00011963"/>
    </source>
</evidence>
<evidence type="ECO:0000256" key="1">
    <source>
        <dbReference type="ARBA" id="ARBA00009104"/>
    </source>
</evidence>
<evidence type="ECO:0000259" key="7">
    <source>
        <dbReference type="Pfam" id="PF06414"/>
    </source>
</evidence>
<dbReference type="AlphaFoldDB" id="A0A075LH98"/>
<dbReference type="GO" id="GO:0016301">
    <property type="term" value="F:kinase activity"/>
    <property type="evidence" value="ECO:0007669"/>
    <property type="project" value="InterPro"/>
</dbReference>
<name>A0A075LH98_9BACI</name>
<dbReference type="SUPFAM" id="SSF52540">
    <property type="entry name" value="P-loop containing nucleoside triphosphate hydrolases"/>
    <property type="match status" value="1"/>
</dbReference>
<evidence type="ECO:0000256" key="4">
    <source>
        <dbReference type="ARBA" id="ARBA00022840"/>
    </source>
</evidence>
<dbReference type="GO" id="GO:0005524">
    <property type="term" value="F:ATP binding"/>
    <property type="evidence" value="ECO:0007669"/>
    <property type="project" value="UniProtKB-KW"/>
</dbReference>
<feature type="domain" description="Zeta toxin" evidence="7">
    <location>
        <begin position="11"/>
        <end position="118"/>
    </location>
</feature>
<keyword evidence="4" id="KW-0067">ATP-binding</keyword>
<accession>A0A075LH98</accession>
<dbReference type="RefSeq" id="WP_038558307.1">
    <property type="nucleotide sequence ID" value="NZ_CP008876.1"/>
</dbReference>
<organism evidence="8 9">
    <name type="scientific">Terribacillus saccharophilus</name>
    <dbReference type="NCBI Taxonomy" id="361277"/>
    <lineage>
        <taxon>Bacteria</taxon>
        <taxon>Bacillati</taxon>
        <taxon>Bacillota</taxon>
        <taxon>Bacilli</taxon>
        <taxon>Bacillales</taxon>
        <taxon>Bacillaceae</taxon>
        <taxon>Terribacillus</taxon>
    </lineage>
</organism>
<protein>
    <recommendedName>
        <fullName evidence="5">UDP-N-acetylglucosamine kinase</fullName>
        <ecNumber evidence="2">2.7.1.176</ecNumber>
    </recommendedName>
    <alternativeName>
        <fullName evidence="5">UDP-N-acetylglucosamine kinase</fullName>
    </alternativeName>
</protein>